<comment type="caution">
    <text evidence="3">The sequence shown here is derived from an EMBL/GenBank/DDBJ whole genome shotgun (WGS) entry which is preliminary data.</text>
</comment>
<gene>
    <name evidence="3" type="ORF">B1H18_16015</name>
</gene>
<dbReference type="STRING" id="83656.B1H18_16015"/>
<keyword evidence="2" id="KW-0472">Membrane</keyword>
<sequence>MDGPFDPYEGERVGEEEWEPPNHRRGTRRRNRFAGLPLALKAVVAIVALAAFLALGDRWAVLYAEHEAADQLKKSMHLTAAPEVDIDGFPFVTQVAAKRLDSVKVTVPDVAADRVSLAKVSATATGIHIHGDLPSSLKGADVSDVHGEVLLSFDDLNRELGASQVTFSSQGSDRVLARGTLPVAGHNLRVRADARIQRSGDRAVATSIGGMRLDIGDLATYRPGTGPGEGLHLSQKSARNIRERTEKVKALFEVPAVVDRLGVPKSAVNRALHDENKLHKMAGTPRFARQLMKLNLIDVAMDHPELLQRLGLDPDLLGGLSELTKPKLADQLSLGFELPDLPTGDGDIRLRDVKVEKEGIRVDLAGQGLTFGK</sequence>
<dbReference type="InterPro" id="IPR021373">
    <property type="entry name" value="DUF2993"/>
</dbReference>
<evidence type="ECO:0000256" key="2">
    <source>
        <dbReference type="SAM" id="Phobius"/>
    </source>
</evidence>
<keyword evidence="2" id="KW-1133">Transmembrane helix</keyword>
<organism evidence="3 4">
    <name type="scientific">Streptomyces tsukubensis</name>
    <dbReference type="NCBI Taxonomy" id="83656"/>
    <lineage>
        <taxon>Bacteria</taxon>
        <taxon>Bacillati</taxon>
        <taxon>Actinomycetota</taxon>
        <taxon>Actinomycetes</taxon>
        <taxon>Kitasatosporales</taxon>
        <taxon>Streptomycetaceae</taxon>
        <taxon>Streptomyces</taxon>
    </lineage>
</organism>
<evidence type="ECO:0000256" key="1">
    <source>
        <dbReference type="SAM" id="MobiDB-lite"/>
    </source>
</evidence>
<dbReference type="Proteomes" id="UP000190539">
    <property type="component" value="Unassembled WGS sequence"/>
</dbReference>
<feature type="region of interest" description="Disordered" evidence="1">
    <location>
        <begin position="1"/>
        <end position="28"/>
    </location>
</feature>
<keyword evidence="2" id="KW-0812">Transmembrane</keyword>
<reference evidence="3 4" key="1">
    <citation type="submission" date="2017-02" db="EMBL/GenBank/DDBJ databases">
        <title>Draft Genome Sequence of Streptomyces tsukubaensis F601, a Producer of the immunosuppressant tacrolimus FK506.</title>
        <authorList>
            <person name="Zong G."/>
            <person name="Zhong C."/>
            <person name="Fu J."/>
            <person name="Qin R."/>
            <person name="Cao G."/>
        </authorList>
    </citation>
    <scope>NUCLEOTIDE SEQUENCE [LARGE SCALE GENOMIC DNA]</scope>
    <source>
        <strain evidence="3 4">F601</strain>
    </source>
</reference>
<evidence type="ECO:0008006" key="5">
    <source>
        <dbReference type="Google" id="ProtNLM"/>
    </source>
</evidence>
<dbReference type="EMBL" id="MVFC01000011">
    <property type="protein sequence ID" value="OON78913.1"/>
    <property type="molecule type" value="Genomic_DNA"/>
</dbReference>
<evidence type="ECO:0000313" key="3">
    <source>
        <dbReference type="EMBL" id="OON78913.1"/>
    </source>
</evidence>
<dbReference type="Pfam" id="PF11209">
    <property type="entry name" value="LmeA"/>
    <property type="match status" value="1"/>
</dbReference>
<dbReference type="AlphaFoldDB" id="A0A1V4A8D9"/>
<evidence type="ECO:0000313" key="4">
    <source>
        <dbReference type="Proteomes" id="UP000190539"/>
    </source>
</evidence>
<keyword evidence="4" id="KW-1185">Reference proteome</keyword>
<proteinExistence type="predicted"/>
<accession>A0A1V4A8D9</accession>
<name>A0A1V4A8D9_9ACTN</name>
<feature type="transmembrane region" description="Helical" evidence="2">
    <location>
        <begin position="33"/>
        <end position="55"/>
    </location>
</feature>
<protein>
    <recommendedName>
        <fullName evidence="5">DUF2993 domain-containing protein</fullName>
    </recommendedName>
</protein>